<gene>
    <name evidence="1" type="ORF">BKA55DRAFT_624024</name>
</gene>
<comment type="caution">
    <text evidence="1">The sequence shown here is derived from an EMBL/GenBank/DDBJ whole genome shotgun (WGS) entry which is preliminary data.</text>
</comment>
<dbReference type="GeneID" id="70226768"/>
<dbReference type="EMBL" id="JAGMUX010000018">
    <property type="protein sequence ID" value="KAH7233765.1"/>
    <property type="molecule type" value="Genomic_DNA"/>
</dbReference>
<dbReference type="OrthoDB" id="4629699at2759"/>
<sequence>MCHNTTIVHRCGQHTGREITYCRNAGRSRTTGKKTMCGNRSATRTNQRDSLCSEPTCRHRQLGGSWTCCMCDNGPNRYGRCVFTRVISPGSGHVINPCKHSPCDECTSYRRR</sequence>
<dbReference type="RefSeq" id="XP_046044110.1">
    <property type="nucleotide sequence ID" value="XM_046196814.1"/>
</dbReference>
<accession>A0A9P9G831</accession>
<organism evidence="1 2">
    <name type="scientific">Fusarium redolens</name>
    <dbReference type="NCBI Taxonomy" id="48865"/>
    <lineage>
        <taxon>Eukaryota</taxon>
        <taxon>Fungi</taxon>
        <taxon>Dikarya</taxon>
        <taxon>Ascomycota</taxon>
        <taxon>Pezizomycotina</taxon>
        <taxon>Sordariomycetes</taxon>
        <taxon>Hypocreomycetidae</taxon>
        <taxon>Hypocreales</taxon>
        <taxon>Nectriaceae</taxon>
        <taxon>Fusarium</taxon>
        <taxon>Fusarium redolens species complex</taxon>
    </lineage>
</organism>
<dbReference type="AlphaFoldDB" id="A0A9P9G831"/>
<name>A0A9P9G831_FUSRE</name>
<proteinExistence type="predicted"/>
<dbReference type="Proteomes" id="UP000720189">
    <property type="component" value="Unassembled WGS sequence"/>
</dbReference>
<keyword evidence="2" id="KW-1185">Reference proteome</keyword>
<reference evidence="1" key="1">
    <citation type="journal article" date="2021" name="Nat. Commun.">
        <title>Genetic determinants of endophytism in the Arabidopsis root mycobiome.</title>
        <authorList>
            <person name="Mesny F."/>
            <person name="Miyauchi S."/>
            <person name="Thiergart T."/>
            <person name="Pickel B."/>
            <person name="Atanasova L."/>
            <person name="Karlsson M."/>
            <person name="Huettel B."/>
            <person name="Barry K.W."/>
            <person name="Haridas S."/>
            <person name="Chen C."/>
            <person name="Bauer D."/>
            <person name="Andreopoulos W."/>
            <person name="Pangilinan J."/>
            <person name="LaButti K."/>
            <person name="Riley R."/>
            <person name="Lipzen A."/>
            <person name="Clum A."/>
            <person name="Drula E."/>
            <person name="Henrissat B."/>
            <person name="Kohler A."/>
            <person name="Grigoriev I.V."/>
            <person name="Martin F.M."/>
            <person name="Hacquard S."/>
        </authorList>
    </citation>
    <scope>NUCLEOTIDE SEQUENCE</scope>
    <source>
        <strain evidence="1">MPI-CAGE-AT-0023</strain>
    </source>
</reference>
<evidence type="ECO:0000313" key="1">
    <source>
        <dbReference type="EMBL" id="KAH7233765.1"/>
    </source>
</evidence>
<protein>
    <submittedName>
        <fullName evidence="1">Uncharacterized protein</fullName>
    </submittedName>
</protein>
<evidence type="ECO:0000313" key="2">
    <source>
        <dbReference type="Proteomes" id="UP000720189"/>
    </source>
</evidence>